<gene>
    <name evidence="1" type="ORF">M5598_23960</name>
</gene>
<dbReference type="EMBL" id="CP097357">
    <property type="protein sequence ID" value="UYV30128.1"/>
    <property type="molecule type" value="Genomic_DNA"/>
</dbReference>
<reference evidence="1" key="1">
    <citation type="submission" date="2022-05" db="EMBL/GenBank/DDBJ databases">
        <title>Megaplasmid of Vibrio parahaemolyticus.</title>
        <authorList>
            <person name="Strauch E."/>
            <person name="Borowiak M."/>
        </authorList>
    </citation>
    <scope>NUCLEOTIDE SEQUENCE</scope>
    <source>
        <strain evidence="1">16-VB00198</strain>
        <plasmid evidence="1">pVP-16-VB00198-1</plasmid>
    </source>
</reference>
<sequence>MKFEHAKKLIQHITHSKKSDRFTSEDFLTLFPELVELSQKSYTPTRLYRVLMLENDSDLNGFGVDSLSHNISSCLNIANSMPSIVFTKDSTISLDAHLFSFNVPKDRILIDFDTCLPLIEDKLKKCLNHKVYDKHGSPVSIKKAIEQYRNNDEREVIADISGLEFTRTKVSSQLYSMNLIARDFENLKESTLYYNNLDTFQKNLFPIMSKIDQKKFHVWKDRLLIPEEKPIKNKSSTPKGWVPAF</sequence>
<dbReference type="Proteomes" id="UP001163036">
    <property type="component" value="Plasmid pVP-16-VB00198-1"/>
</dbReference>
<dbReference type="AlphaFoldDB" id="A0AA46Z5W9"/>
<evidence type="ECO:0000313" key="1">
    <source>
        <dbReference type="EMBL" id="UYV30128.1"/>
    </source>
</evidence>
<name>A0AA46Z5W9_VIBPH</name>
<dbReference type="RefSeq" id="WP_053313315.1">
    <property type="nucleotide sequence ID" value="NZ_CP062152.1"/>
</dbReference>
<protein>
    <submittedName>
        <fullName evidence="1">Uncharacterized protein</fullName>
    </submittedName>
</protein>
<organism evidence="1 2">
    <name type="scientific">Vibrio parahaemolyticus</name>
    <dbReference type="NCBI Taxonomy" id="670"/>
    <lineage>
        <taxon>Bacteria</taxon>
        <taxon>Pseudomonadati</taxon>
        <taxon>Pseudomonadota</taxon>
        <taxon>Gammaproteobacteria</taxon>
        <taxon>Vibrionales</taxon>
        <taxon>Vibrionaceae</taxon>
        <taxon>Vibrio</taxon>
    </lineage>
</organism>
<proteinExistence type="predicted"/>
<keyword evidence="1" id="KW-0614">Plasmid</keyword>
<evidence type="ECO:0000313" key="2">
    <source>
        <dbReference type="Proteomes" id="UP001163036"/>
    </source>
</evidence>
<accession>A0AA46Z5W9</accession>
<geneLocation type="plasmid" evidence="1 2">
    <name>pVP-16-VB00198-1</name>
</geneLocation>